<evidence type="ECO:0000313" key="3">
    <source>
        <dbReference type="EMBL" id="MBP1933918.1"/>
    </source>
</evidence>
<protein>
    <submittedName>
        <fullName evidence="3">ArsR family transcriptional regulator</fullName>
    </submittedName>
</protein>
<dbReference type="PROSITE" id="PS50987">
    <property type="entry name" value="HTH_ARSR_2"/>
    <property type="match status" value="1"/>
</dbReference>
<dbReference type="Proteomes" id="UP001519343">
    <property type="component" value="Unassembled WGS sequence"/>
</dbReference>
<dbReference type="InterPro" id="IPR036388">
    <property type="entry name" value="WH-like_DNA-bd_sf"/>
</dbReference>
<evidence type="ECO:0000256" key="1">
    <source>
        <dbReference type="ARBA" id="ARBA00023125"/>
    </source>
</evidence>
<dbReference type="SUPFAM" id="SSF46785">
    <property type="entry name" value="Winged helix' DNA-binding domain"/>
    <property type="match status" value="1"/>
</dbReference>
<keyword evidence="1" id="KW-0238">DNA-binding</keyword>
<dbReference type="EMBL" id="JAGGKT010000014">
    <property type="protein sequence ID" value="MBP1933918.1"/>
    <property type="molecule type" value="Genomic_DNA"/>
</dbReference>
<dbReference type="Pfam" id="PF01022">
    <property type="entry name" value="HTH_5"/>
    <property type="match status" value="1"/>
</dbReference>
<dbReference type="RefSeq" id="WP_209811931.1">
    <property type="nucleotide sequence ID" value="NZ_JAGGKT010000014.1"/>
</dbReference>
<accession>A0ABS4GUG9</accession>
<keyword evidence="4" id="KW-1185">Reference proteome</keyword>
<evidence type="ECO:0000259" key="2">
    <source>
        <dbReference type="PROSITE" id="PS50987"/>
    </source>
</evidence>
<dbReference type="InterPro" id="IPR001845">
    <property type="entry name" value="HTH_ArsR_DNA-bd_dom"/>
</dbReference>
<gene>
    <name evidence="3" type="ORF">J2Z37_003935</name>
</gene>
<feature type="domain" description="HTH arsR-type" evidence="2">
    <location>
        <begin position="1"/>
        <end position="94"/>
    </location>
</feature>
<comment type="caution">
    <text evidence="3">The sequence shown here is derived from an EMBL/GenBank/DDBJ whole genome shotgun (WGS) entry which is preliminary data.</text>
</comment>
<dbReference type="InterPro" id="IPR036390">
    <property type="entry name" value="WH_DNA-bd_sf"/>
</dbReference>
<proteinExistence type="predicted"/>
<name>A0ABS4GUG9_9BACL</name>
<reference evidence="3 4" key="1">
    <citation type="submission" date="2021-03" db="EMBL/GenBank/DDBJ databases">
        <title>Genomic Encyclopedia of Type Strains, Phase IV (KMG-IV): sequencing the most valuable type-strain genomes for metagenomic binning, comparative biology and taxonomic classification.</title>
        <authorList>
            <person name="Goeker M."/>
        </authorList>
    </citation>
    <scope>NUCLEOTIDE SEQUENCE [LARGE SCALE GENOMIC DNA]</scope>
    <source>
        <strain evidence="3 4">DSM 24738</strain>
    </source>
</reference>
<evidence type="ECO:0000313" key="4">
    <source>
        <dbReference type="Proteomes" id="UP001519343"/>
    </source>
</evidence>
<dbReference type="CDD" id="cd00090">
    <property type="entry name" value="HTH_ARSR"/>
    <property type="match status" value="1"/>
</dbReference>
<sequence>MKLDSLLPIFKSLQDETRIKLYHFLAENDASYNCQDLAAIFCIHQNVMREHLKTLEQANLVFEERPSYKTTKTGRKPMVYRANTAISCVLNKWNLELQGLVG</sequence>
<dbReference type="Gene3D" id="1.10.10.10">
    <property type="entry name" value="Winged helix-like DNA-binding domain superfamily/Winged helix DNA-binding domain"/>
    <property type="match status" value="1"/>
</dbReference>
<dbReference type="InterPro" id="IPR011991">
    <property type="entry name" value="ArsR-like_HTH"/>
</dbReference>
<organism evidence="3 4">
    <name type="scientific">Ammoniphilus resinae</name>
    <dbReference type="NCBI Taxonomy" id="861532"/>
    <lineage>
        <taxon>Bacteria</taxon>
        <taxon>Bacillati</taxon>
        <taxon>Bacillota</taxon>
        <taxon>Bacilli</taxon>
        <taxon>Bacillales</taxon>
        <taxon>Paenibacillaceae</taxon>
        <taxon>Aneurinibacillus group</taxon>
        <taxon>Ammoniphilus</taxon>
    </lineage>
</organism>